<accession>A0A0F5HU08</accession>
<dbReference type="EMBL" id="JWIR02000028">
    <property type="protein sequence ID" value="KKB40567.1"/>
    <property type="molecule type" value="Genomic_DNA"/>
</dbReference>
<keyword evidence="1" id="KW-0479">Metal-binding</keyword>
<dbReference type="Pfam" id="PF01903">
    <property type="entry name" value="CbiX"/>
    <property type="match status" value="2"/>
</dbReference>
<dbReference type="SUPFAM" id="SSF53800">
    <property type="entry name" value="Chelatase"/>
    <property type="match status" value="1"/>
</dbReference>
<reference evidence="4" key="1">
    <citation type="submission" date="2015-02" db="EMBL/GenBank/DDBJ databases">
        <title>Genome Assembly of Bacillaceae bacterium MTCC 8252.</title>
        <authorList>
            <person name="Verma A."/>
            <person name="Khatri I."/>
            <person name="Mual P."/>
            <person name="Subramanian S."/>
            <person name="Krishnamurthi S."/>
        </authorList>
    </citation>
    <scope>NUCLEOTIDE SEQUENCE [LARGE SCALE GENOMIC DNA]</scope>
    <source>
        <strain evidence="4">MTCC 8252</strain>
    </source>
</reference>
<dbReference type="CDD" id="cd03414">
    <property type="entry name" value="CbiX_SirB_C"/>
    <property type="match status" value="1"/>
</dbReference>
<evidence type="ECO:0000256" key="1">
    <source>
        <dbReference type="ARBA" id="ARBA00022723"/>
    </source>
</evidence>
<protein>
    <submittedName>
        <fullName evidence="4">Sirohydrochlorin cobaltochelatase</fullName>
    </submittedName>
</protein>
<accession>A0A0F5I5Z3</accession>
<dbReference type="OrthoDB" id="9797895at2"/>
<sequence length="292" mass="32977">MKAVLFVGHGSRLEAGNEEVRTFVKRMTPLMDPRLIVETCFLEFASPTISQGIDTCVKKGADEVVVIPIILLHAGHSKLHIPAEVVDAEERYPDVTFTYGQTIGVHPEALKILIDRLGEAGLDTAAEHPDTAILLIGRGGSDVDANSDFYKITRLLWEELNVKWVESAFMGVTDPLVDEGIERCVKLGAKRVIMLPYFLFTGILMERMGKMVLRYKEQYPQCEFTLADYFGYHPRLQTILRERAMEALEGKSSGDQDIESYRRYAEEHGHAHHHHHHDHDHHDHMQGAGALK</sequence>
<dbReference type="STRING" id="1221996.QY95_01397"/>
<dbReference type="CDD" id="cd03416">
    <property type="entry name" value="CbiX_SirB_N"/>
    <property type="match status" value="1"/>
</dbReference>
<dbReference type="GO" id="GO:0046872">
    <property type="term" value="F:metal ion binding"/>
    <property type="evidence" value="ECO:0007669"/>
    <property type="project" value="UniProtKB-KW"/>
</dbReference>
<dbReference type="RefSeq" id="WP_039237537.1">
    <property type="nucleotide sequence ID" value="NZ_JWIQ02000018.1"/>
</dbReference>
<dbReference type="AlphaFoldDB" id="A0A0F5I5Z3"/>
<keyword evidence="2" id="KW-0456">Lyase</keyword>
<dbReference type="PANTHER" id="PTHR33542">
    <property type="entry name" value="SIROHYDROCHLORIN FERROCHELATASE, CHLOROPLASTIC"/>
    <property type="match status" value="1"/>
</dbReference>
<dbReference type="GO" id="GO:0016829">
    <property type="term" value="F:lyase activity"/>
    <property type="evidence" value="ECO:0007669"/>
    <property type="project" value="UniProtKB-KW"/>
</dbReference>
<proteinExistence type="predicted"/>
<feature type="compositionally biased region" description="Basic residues" evidence="3">
    <location>
        <begin position="270"/>
        <end position="279"/>
    </location>
</feature>
<evidence type="ECO:0000256" key="3">
    <source>
        <dbReference type="SAM" id="MobiDB-lite"/>
    </source>
</evidence>
<dbReference type="Gene3D" id="3.40.50.1400">
    <property type="match status" value="2"/>
</dbReference>
<gene>
    <name evidence="4" type="ORF">QY95_01397</name>
</gene>
<evidence type="ECO:0000256" key="2">
    <source>
        <dbReference type="ARBA" id="ARBA00023239"/>
    </source>
</evidence>
<organism evidence="4 5">
    <name type="scientific">Bacillus thermotolerans</name>
    <name type="common">Quasibacillus thermotolerans</name>
    <dbReference type="NCBI Taxonomy" id="1221996"/>
    <lineage>
        <taxon>Bacteria</taxon>
        <taxon>Bacillati</taxon>
        <taxon>Bacillota</taxon>
        <taxon>Bacilli</taxon>
        <taxon>Bacillales</taxon>
        <taxon>Bacillaceae</taxon>
        <taxon>Bacillus</taxon>
    </lineage>
</organism>
<evidence type="ECO:0000313" key="4">
    <source>
        <dbReference type="EMBL" id="KKB40567.1"/>
    </source>
</evidence>
<dbReference type="InterPro" id="IPR002762">
    <property type="entry name" value="CbiX-like"/>
</dbReference>
<evidence type="ECO:0000313" key="5">
    <source>
        <dbReference type="Proteomes" id="UP000031563"/>
    </source>
</evidence>
<name>A0A0F5I5Z3_BACTR</name>
<comment type="caution">
    <text evidence="4">The sequence shown here is derived from an EMBL/GenBank/DDBJ whole genome shotgun (WGS) entry which is preliminary data.</text>
</comment>
<feature type="region of interest" description="Disordered" evidence="3">
    <location>
        <begin position="266"/>
        <end position="292"/>
    </location>
</feature>
<dbReference type="PANTHER" id="PTHR33542:SF3">
    <property type="entry name" value="SIROHYDROCHLORIN FERROCHELATASE, CHLOROPLASTIC"/>
    <property type="match status" value="1"/>
</dbReference>
<keyword evidence="5" id="KW-1185">Reference proteome</keyword>
<dbReference type="Proteomes" id="UP000031563">
    <property type="component" value="Unassembled WGS sequence"/>
</dbReference>
<dbReference type="InterPro" id="IPR050963">
    <property type="entry name" value="Sirohydro_Cobaltochel/CbiX"/>
</dbReference>